<name>A0A8S5RS99_9CAUD</name>
<accession>A0A8S5RS99</accession>
<sequence length="74" mass="8636">MIVRMCDVCQNKISDEQVAYRLSLYNPNTVRTQFNPGGYDISYSEVCERCVQQIHGYLRELGKKEVKQAWSVFV</sequence>
<reference evidence="1" key="1">
    <citation type="journal article" date="2021" name="Proc. Natl. Acad. Sci. U.S.A.">
        <title>A Catalog of Tens of Thousands of Viruses from Human Metagenomes Reveals Hidden Associations with Chronic Diseases.</title>
        <authorList>
            <person name="Tisza M.J."/>
            <person name="Buck C.B."/>
        </authorList>
    </citation>
    <scope>NUCLEOTIDE SEQUENCE</scope>
    <source>
        <strain evidence="1">CtKy93</strain>
    </source>
</reference>
<protein>
    <submittedName>
        <fullName evidence="1">Uncharacterized protein</fullName>
    </submittedName>
</protein>
<proteinExistence type="predicted"/>
<evidence type="ECO:0000313" key="1">
    <source>
        <dbReference type="EMBL" id="DAE92036.1"/>
    </source>
</evidence>
<dbReference type="EMBL" id="BK057793">
    <property type="protein sequence ID" value="DAE92036.1"/>
    <property type="molecule type" value="Genomic_DNA"/>
</dbReference>
<organism evidence="1">
    <name type="scientific">Siphoviridae sp. ctKy93</name>
    <dbReference type="NCBI Taxonomy" id="2827569"/>
    <lineage>
        <taxon>Viruses</taxon>
        <taxon>Duplodnaviria</taxon>
        <taxon>Heunggongvirae</taxon>
        <taxon>Uroviricota</taxon>
        <taxon>Caudoviricetes</taxon>
    </lineage>
</organism>